<gene>
    <name evidence="1" type="ORF">PANT1444_LOCUS2845</name>
    <name evidence="2" type="ORF">PANT1444_LOCUS2903</name>
</gene>
<dbReference type="PANTHER" id="PTHR43968:SF6">
    <property type="entry name" value="GLUTATHIONE S-TRANSFERASE OMEGA"/>
    <property type="match status" value="1"/>
</dbReference>
<protein>
    <recommendedName>
        <fullName evidence="3">GST C-terminal domain-containing protein</fullName>
    </recommendedName>
</protein>
<accession>A0A6T7NKL6</accession>
<sequence length="151" mass="16735">MAEQSAQQRAAVRLFVERFNSAMSYMALLRAEEGSAAEAEAQQALVTGMRSTDAFLREYADAEGPFFLRDFAMAEEACAPFALRFWHVLPAMRPQHSPSALLEEHKLDRLKAWLEAVVTRPSVTATAMPPAEMVSSYASMMEKMKAMAAAK</sequence>
<reference evidence="2" key="1">
    <citation type="submission" date="2021-01" db="EMBL/GenBank/DDBJ databases">
        <authorList>
            <person name="Corre E."/>
            <person name="Pelletier E."/>
            <person name="Niang G."/>
            <person name="Scheremetjew M."/>
            <person name="Finn R."/>
            <person name="Kale V."/>
            <person name="Holt S."/>
            <person name="Cochrane G."/>
            <person name="Meng A."/>
            <person name="Brown T."/>
            <person name="Cohen L."/>
        </authorList>
    </citation>
    <scope>NUCLEOTIDE SEQUENCE</scope>
    <source>
        <strain evidence="2">CCMP1374</strain>
    </source>
</reference>
<evidence type="ECO:0000313" key="2">
    <source>
        <dbReference type="EMBL" id="CAD8472426.1"/>
    </source>
</evidence>
<dbReference type="GO" id="GO:0005737">
    <property type="term" value="C:cytoplasm"/>
    <property type="evidence" value="ECO:0007669"/>
    <property type="project" value="TreeGrafter"/>
</dbReference>
<organism evidence="2">
    <name type="scientific">Phaeocystis antarctica</name>
    <dbReference type="NCBI Taxonomy" id="33657"/>
    <lineage>
        <taxon>Eukaryota</taxon>
        <taxon>Haptista</taxon>
        <taxon>Haptophyta</taxon>
        <taxon>Prymnesiophyceae</taxon>
        <taxon>Phaeocystales</taxon>
        <taxon>Phaeocystaceae</taxon>
        <taxon>Phaeocystis</taxon>
    </lineage>
</organism>
<dbReference type="EMBL" id="HBEP01005225">
    <property type="protein sequence ID" value="CAD8472426.1"/>
    <property type="molecule type" value="Transcribed_RNA"/>
</dbReference>
<dbReference type="InterPro" id="IPR050983">
    <property type="entry name" value="GST_Omega/HSP26"/>
</dbReference>
<dbReference type="AlphaFoldDB" id="A0A6T7NKL6"/>
<dbReference type="PANTHER" id="PTHR43968">
    <property type="match status" value="1"/>
</dbReference>
<name>A0A6T7NKL6_9EUKA</name>
<proteinExistence type="predicted"/>
<dbReference type="InterPro" id="IPR036282">
    <property type="entry name" value="Glutathione-S-Trfase_C_sf"/>
</dbReference>
<evidence type="ECO:0008006" key="3">
    <source>
        <dbReference type="Google" id="ProtNLM"/>
    </source>
</evidence>
<dbReference type="EMBL" id="HBEP01005114">
    <property type="protein sequence ID" value="CAD8472289.1"/>
    <property type="molecule type" value="Transcribed_RNA"/>
</dbReference>
<evidence type="ECO:0000313" key="1">
    <source>
        <dbReference type="EMBL" id="CAD8472289.1"/>
    </source>
</evidence>
<dbReference type="Gene3D" id="1.20.1050.10">
    <property type="match status" value="1"/>
</dbReference>
<dbReference type="SUPFAM" id="SSF47616">
    <property type="entry name" value="GST C-terminal domain-like"/>
    <property type="match status" value="1"/>
</dbReference>